<protein>
    <recommendedName>
        <fullName evidence="4">Phosphoribosyltransferase</fullName>
    </recommendedName>
</protein>
<dbReference type="PANTHER" id="PTHR47505">
    <property type="entry name" value="DNA UTILIZATION PROTEIN YHGH"/>
    <property type="match status" value="1"/>
</dbReference>
<accession>A0ABR5J5D3</accession>
<proteinExistence type="predicted"/>
<dbReference type="PANTHER" id="PTHR47505:SF1">
    <property type="entry name" value="DNA UTILIZATION PROTEIN YHGH"/>
    <property type="match status" value="1"/>
</dbReference>
<reference evidence="2 3" key="1">
    <citation type="submission" date="2015-07" db="EMBL/GenBank/DDBJ databases">
        <authorList>
            <person name="Ju K.-S."/>
            <person name="Doroghazi J.R."/>
            <person name="Metcalf W.W."/>
        </authorList>
    </citation>
    <scope>NUCLEOTIDE SEQUENCE [LARGE SCALE GENOMIC DNA]</scope>
    <source>
        <strain evidence="2 3">NRRL B-3589</strain>
    </source>
</reference>
<evidence type="ECO:0000313" key="2">
    <source>
        <dbReference type="EMBL" id="KOG88600.1"/>
    </source>
</evidence>
<feature type="compositionally biased region" description="Basic and acidic residues" evidence="1">
    <location>
        <begin position="126"/>
        <end position="139"/>
    </location>
</feature>
<gene>
    <name evidence="2" type="ORF">ADK38_18915</name>
</gene>
<feature type="region of interest" description="Disordered" evidence="1">
    <location>
        <begin position="111"/>
        <end position="145"/>
    </location>
</feature>
<keyword evidence="3" id="KW-1185">Reference proteome</keyword>
<name>A0ABR5J5D3_9ACTN</name>
<evidence type="ECO:0000256" key="1">
    <source>
        <dbReference type="SAM" id="MobiDB-lite"/>
    </source>
</evidence>
<dbReference type="EMBL" id="LGUT01001613">
    <property type="protein sequence ID" value="KOG88600.1"/>
    <property type="molecule type" value="Genomic_DNA"/>
</dbReference>
<feature type="compositionally biased region" description="Gly residues" evidence="1">
    <location>
        <begin position="111"/>
        <end position="123"/>
    </location>
</feature>
<evidence type="ECO:0000313" key="3">
    <source>
        <dbReference type="Proteomes" id="UP000037020"/>
    </source>
</evidence>
<sequence>MRGWWQELVGLVLPVDCAGCGAPRVVLCDACREALCGRAARRVWPEPVPPGLPAVYAAAAYADEARSVLLAHKERGVLRLAEPLGAALASGVRAAVGGEVVRDAWGGGAGPRAGAVDGGGAGARGDASRVRGRSAREADGVGVGMAGGTGESRRLVLVPVPSARCAVAARGHDPSRRIAQAAARELRRAGWPAAVCAVLRQRRPVADQTWAPTRRAS</sequence>
<organism evidence="2 3">
    <name type="scientific">Streptomyces varsoviensis</name>
    <dbReference type="NCBI Taxonomy" id="67373"/>
    <lineage>
        <taxon>Bacteria</taxon>
        <taxon>Bacillati</taxon>
        <taxon>Actinomycetota</taxon>
        <taxon>Actinomycetes</taxon>
        <taxon>Kitasatosporales</taxon>
        <taxon>Streptomycetaceae</taxon>
        <taxon>Streptomyces</taxon>
    </lineage>
</organism>
<dbReference type="Proteomes" id="UP000037020">
    <property type="component" value="Unassembled WGS sequence"/>
</dbReference>
<evidence type="ECO:0008006" key="4">
    <source>
        <dbReference type="Google" id="ProtNLM"/>
    </source>
</evidence>
<dbReference type="InterPro" id="IPR051910">
    <property type="entry name" value="ComF/GntX_DNA_util-trans"/>
</dbReference>
<comment type="caution">
    <text evidence="2">The sequence shown here is derived from an EMBL/GenBank/DDBJ whole genome shotgun (WGS) entry which is preliminary data.</text>
</comment>
<feature type="non-terminal residue" evidence="2">
    <location>
        <position position="217"/>
    </location>
</feature>